<dbReference type="InterPro" id="IPR008863">
    <property type="entry name" value="Toxic_anion-R_TelA"/>
</dbReference>
<reference evidence="6" key="1">
    <citation type="submission" date="2017-02" db="EMBL/GenBank/DDBJ databases">
        <authorList>
            <person name="Mornico D."/>
        </authorList>
    </citation>
    <scope>NUCLEOTIDE SEQUENCE [LARGE SCALE GENOMIC DNA]</scope>
</reference>
<dbReference type="PANTHER" id="PTHR38432">
    <property type="entry name" value="TELA-LIKE PROTEIN SAOUHSC_01408"/>
    <property type="match status" value="1"/>
</dbReference>
<evidence type="ECO:0000313" key="6">
    <source>
        <dbReference type="Proteomes" id="UP000188169"/>
    </source>
</evidence>
<keyword evidence="3" id="KW-0175">Coiled coil</keyword>
<sequence length="417" mass="46905">MQELTPPENASTPSISLTPPEPVKEVPTSEADQIVKLDPNQVPELDAKVDAFVSHVLNNPVQSSEFKQNVQSIHNLGNQEIRESAQVSNRMLDLPAKSLDKGLFDNSPIAKSLTELRGIVEDLDPSKKQLTSSRKLFGLIPMGNKVQDYFRQYESAQSHINAVVTSLYNGKDELLKDNAMIEQEKVNMWNLMQSIRQYIYVGKKIDEELEKKVYEIEATDPEKARIIKEEMLFYVRQKNTDFLTQLAVNVQGYLALDTIRKNNLELIKGVDRATTTTVSALRTAVVVAQAMTNQKLVLDQISALNKTTSSLIESTSAMMKRQSTEIHEQASNSTIELDKLQSAFNNIYETMDMISDYKVKALDNMKTTVDSLTHEVDKAQKYLDKANQTTVLEVTKELDTKKITNQANSSNTVDIDI</sequence>
<dbReference type="AlphaFoldDB" id="A0A1R4EIW6"/>
<feature type="coiled-coil region" evidence="3">
    <location>
        <begin position="362"/>
        <end position="389"/>
    </location>
</feature>
<dbReference type="PANTHER" id="PTHR38432:SF1">
    <property type="entry name" value="TELA-LIKE PROTEIN SAOUHSC_01408"/>
    <property type="match status" value="1"/>
</dbReference>
<evidence type="ECO:0000256" key="2">
    <source>
        <dbReference type="PIRNR" id="PIRNR026508"/>
    </source>
</evidence>
<dbReference type="PIRSF" id="PIRSF026508">
    <property type="entry name" value="TelA"/>
    <property type="match status" value="1"/>
</dbReference>
<name>A0A1R4EIW6_9GAMM</name>
<proteinExistence type="inferred from homology"/>
<dbReference type="RefSeq" id="WP_077449763.1">
    <property type="nucleotide sequence ID" value="NZ_FUGD01000155.1"/>
</dbReference>
<organism evidence="5 6">
    <name type="scientific">Psychrobacter pasteurii</name>
    <dbReference type="NCBI Taxonomy" id="1945520"/>
    <lineage>
        <taxon>Bacteria</taxon>
        <taxon>Pseudomonadati</taxon>
        <taxon>Pseudomonadota</taxon>
        <taxon>Gammaproteobacteria</taxon>
        <taxon>Moraxellales</taxon>
        <taxon>Moraxellaceae</taxon>
        <taxon>Psychrobacter</taxon>
    </lineage>
</organism>
<keyword evidence="6" id="KW-1185">Reference proteome</keyword>
<dbReference type="OrthoDB" id="1654346at2"/>
<dbReference type="EMBL" id="FUGD01000155">
    <property type="protein sequence ID" value="SJM38418.1"/>
    <property type="molecule type" value="Genomic_DNA"/>
</dbReference>
<dbReference type="Proteomes" id="UP000188169">
    <property type="component" value="Unassembled WGS sequence"/>
</dbReference>
<gene>
    <name evidence="5" type="ORF">A1019T_02410</name>
</gene>
<protein>
    <submittedName>
        <fullName evidence="5">Toxic anion resistance protein (TelA)</fullName>
    </submittedName>
</protein>
<comment type="similarity">
    <text evidence="1 2">Belongs to the TelA family.</text>
</comment>
<evidence type="ECO:0000256" key="4">
    <source>
        <dbReference type="SAM" id="MobiDB-lite"/>
    </source>
</evidence>
<dbReference type="Pfam" id="PF05816">
    <property type="entry name" value="TelA"/>
    <property type="match status" value="1"/>
</dbReference>
<accession>A0A1R4EIW6</accession>
<evidence type="ECO:0000256" key="3">
    <source>
        <dbReference type="SAM" id="Coils"/>
    </source>
</evidence>
<feature type="compositionally biased region" description="Polar residues" evidence="4">
    <location>
        <begin position="8"/>
        <end position="17"/>
    </location>
</feature>
<evidence type="ECO:0000256" key="1">
    <source>
        <dbReference type="ARBA" id="ARBA00005541"/>
    </source>
</evidence>
<feature type="region of interest" description="Disordered" evidence="4">
    <location>
        <begin position="1"/>
        <end position="29"/>
    </location>
</feature>
<evidence type="ECO:0000313" key="5">
    <source>
        <dbReference type="EMBL" id="SJM38418.1"/>
    </source>
</evidence>